<reference evidence="2 3" key="1">
    <citation type="submission" date="2020-08" db="EMBL/GenBank/DDBJ databases">
        <title>Genomic Encyclopedia of Type Strains, Phase IV (KMG-V): Genome sequencing to study the core and pangenomes of soil and plant-associated prokaryotes.</title>
        <authorList>
            <person name="Whitman W."/>
        </authorList>
    </citation>
    <scope>NUCLEOTIDE SEQUENCE [LARGE SCALE GENOMIC DNA]</scope>
    <source>
        <strain evidence="2 3">X5P3</strain>
    </source>
</reference>
<gene>
    <name evidence="2" type="ORF">HDF15_001335</name>
</gene>
<keyword evidence="1" id="KW-0472">Membrane</keyword>
<accession>A0A7W7ZNP5</accession>
<dbReference type="EMBL" id="JACHIO010000004">
    <property type="protein sequence ID" value="MBB5062998.1"/>
    <property type="molecule type" value="Genomic_DNA"/>
</dbReference>
<organism evidence="2 3">
    <name type="scientific">Granulicella mallensis</name>
    <dbReference type="NCBI Taxonomy" id="940614"/>
    <lineage>
        <taxon>Bacteria</taxon>
        <taxon>Pseudomonadati</taxon>
        <taxon>Acidobacteriota</taxon>
        <taxon>Terriglobia</taxon>
        <taxon>Terriglobales</taxon>
        <taxon>Acidobacteriaceae</taxon>
        <taxon>Granulicella</taxon>
    </lineage>
</organism>
<name>A0A7W7ZNP5_9BACT</name>
<evidence type="ECO:0000313" key="3">
    <source>
        <dbReference type="Proteomes" id="UP000584867"/>
    </source>
</evidence>
<dbReference type="RefSeq" id="WP_184253834.1">
    <property type="nucleotide sequence ID" value="NZ_JACHIO010000004.1"/>
</dbReference>
<feature type="transmembrane region" description="Helical" evidence="1">
    <location>
        <begin position="6"/>
        <end position="22"/>
    </location>
</feature>
<evidence type="ECO:0000256" key="1">
    <source>
        <dbReference type="SAM" id="Phobius"/>
    </source>
</evidence>
<proteinExistence type="predicted"/>
<dbReference type="AlphaFoldDB" id="A0A7W7ZNP5"/>
<dbReference type="Proteomes" id="UP000584867">
    <property type="component" value="Unassembled WGS sequence"/>
</dbReference>
<protein>
    <submittedName>
        <fullName evidence="2">Uncharacterized protein</fullName>
    </submittedName>
</protein>
<keyword evidence="1" id="KW-1133">Transmembrane helix</keyword>
<sequence>MSFLFPVLMIGIFVAVFGGIYFRRRRNQRILTEGDLTVALVLDIHQTGTVINQSPVMALQLRLEQTGQATRELNLRQVIDLGNIPRVGEQVYISVDKKNPNAAVYMGLVTALNSQAGIAASQTQMVADAASISPRLRESKTFGVATIQGMAAGTAPGATVFTLEIDSCVEPKRVVTIEQVMQNNPFRVGDRAYLFVSKEDKNAVAVVPLSLVGGQKLDPNNNRLDALVLGPQILHEGKKAMATVTEADEVKVNNGFLEKRGVQRWHLQFLVKPEDGSMAYAAEQTLSFTKPERVQRVCRIGAEVPIRIDWNDPHTIVTDPLAMGYPDPYVTVMDIYKDALAAGEIEQPK</sequence>
<evidence type="ECO:0000313" key="2">
    <source>
        <dbReference type="EMBL" id="MBB5062998.1"/>
    </source>
</evidence>
<keyword evidence="1" id="KW-0812">Transmembrane</keyword>
<comment type="caution">
    <text evidence="2">The sequence shown here is derived from an EMBL/GenBank/DDBJ whole genome shotgun (WGS) entry which is preliminary data.</text>
</comment>